<organism evidence="6 7">
    <name type="scientific">Tectimicrobiota bacterium</name>
    <dbReference type="NCBI Taxonomy" id="2528274"/>
    <lineage>
        <taxon>Bacteria</taxon>
        <taxon>Pseudomonadati</taxon>
        <taxon>Nitrospinota/Tectimicrobiota group</taxon>
        <taxon>Candidatus Tectimicrobiota</taxon>
    </lineage>
</organism>
<evidence type="ECO:0000313" key="6">
    <source>
        <dbReference type="EMBL" id="MBM3225691.1"/>
    </source>
</evidence>
<dbReference type="PANTHER" id="PTHR45745">
    <property type="entry name" value="PHOSPHOMANNOMUTASE 45A"/>
    <property type="match status" value="1"/>
</dbReference>
<name>A0A938B3T9_UNCTE</name>
<keyword evidence="3" id="KW-0413">Isomerase</keyword>
<evidence type="ECO:0000256" key="1">
    <source>
        <dbReference type="ARBA" id="ARBA00022723"/>
    </source>
</evidence>
<gene>
    <name evidence="6" type="ORF">FJZ47_18090</name>
</gene>
<evidence type="ECO:0000313" key="7">
    <source>
        <dbReference type="Proteomes" id="UP000712673"/>
    </source>
</evidence>
<keyword evidence="2" id="KW-0460">Magnesium</keyword>
<keyword evidence="1" id="KW-0479">Metal-binding</keyword>
<dbReference type="SUPFAM" id="SSF53738">
    <property type="entry name" value="Phosphoglucomutase, first 3 domains"/>
    <property type="match status" value="1"/>
</dbReference>
<dbReference type="SUPFAM" id="SSF55957">
    <property type="entry name" value="Phosphoglucomutase, C-terminal domain"/>
    <property type="match status" value="1"/>
</dbReference>
<feature type="non-terminal residue" evidence="6">
    <location>
        <position position="1"/>
    </location>
</feature>
<feature type="domain" description="Alpha-D-phosphohexomutase alpha/beta/alpha" evidence="5">
    <location>
        <begin position="4"/>
        <end position="111"/>
    </location>
</feature>
<dbReference type="InterPro" id="IPR016055">
    <property type="entry name" value="A-D-PHexomutase_a/b/a-I/II/III"/>
</dbReference>
<dbReference type="AlphaFoldDB" id="A0A938B3T9"/>
<feature type="domain" description="Alpha-D-phosphohexomutase C-terminal" evidence="4">
    <location>
        <begin position="179"/>
        <end position="209"/>
    </location>
</feature>
<sequence>RPLVVKTEVTTELLRPITEAFDGTLVGDLLVGFKYHADVLEQLERHGHFDTFAGTLEDFVIAVEESHGLLVTSAIRDKDAAGAALLLAELAAQQRQRGATLLDYLDDIYRRYGYYANLGTSMVMTGAEGTAQIQAIQEGLRQQPPTTVAGLHVTQHVDHWDETGRHGCFKSGTDKASRNVLVFRLDNGARVLVRPSGTEPKNKVYIEVPAAPVGLQAGPQALEHCKVETDALAQRMADDFTRQMLAIIGVELPAYALRISGLVPLDKRLDFVEHFIPGLEAQTARLGHGDTTQAEMTRWIDTQLASYGKDARGLVREAMLLYLTTEQAQSASLSGEEAFQRQQQLKAMESAFFDTVAG</sequence>
<evidence type="ECO:0000259" key="5">
    <source>
        <dbReference type="Pfam" id="PF02880"/>
    </source>
</evidence>
<accession>A0A938B3T9</accession>
<dbReference type="InterPro" id="IPR005843">
    <property type="entry name" value="A-D-PHexomutase_C"/>
</dbReference>
<dbReference type="Pfam" id="PF00408">
    <property type="entry name" value="PGM_PMM_IV"/>
    <property type="match status" value="1"/>
</dbReference>
<dbReference type="GO" id="GO:0046872">
    <property type="term" value="F:metal ion binding"/>
    <property type="evidence" value="ECO:0007669"/>
    <property type="project" value="UniProtKB-KW"/>
</dbReference>
<protein>
    <submittedName>
        <fullName evidence="6">Uncharacterized protein</fullName>
    </submittedName>
</protein>
<dbReference type="GO" id="GO:0008973">
    <property type="term" value="F:phosphopentomutase activity"/>
    <property type="evidence" value="ECO:0007669"/>
    <property type="project" value="TreeGrafter"/>
</dbReference>
<evidence type="ECO:0000259" key="4">
    <source>
        <dbReference type="Pfam" id="PF00408"/>
    </source>
</evidence>
<dbReference type="GO" id="GO:0006166">
    <property type="term" value="P:purine ribonucleoside salvage"/>
    <property type="evidence" value="ECO:0007669"/>
    <property type="project" value="TreeGrafter"/>
</dbReference>
<dbReference type="EMBL" id="VGLS01000655">
    <property type="protein sequence ID" value="MBM3225691.1"/>
    <property type="molecule type" value="Genomic_DNA"/>
</dbReference>
<dbReference type="Gene3D" id="3.30.310.50">
    <property type="entry name" value="Alpha-D-phosphohexomutase, C-terminal domain"/>
    <property type="match status" value="1"/>
</dbReference>
<dbReference type="GO" id="GO:0005975">
    <property type="term" value="P:carbohydrate metabolic process"/>
    <property type="evidence" value="ECO:0007669"/>
    <property type="project" value="InterPro"/>
</dbReference>
<proteinExistence type="predicted"/>
<evidence type="ECO:0000256" key="3">
    <source>
        <dbReference type="ARBA" id="ARBA00023235"/>
    </source>
</evidence>
<dbReference type="InterPro" id="IPR036900">
    <property type="entry name" value="A-D-PHexomutase_C_sf"/>
</dbReference>
<dbReference type="Proteomes" id="UP000712673">
    <property type="component" value="Unassembled WGS sequence"/>
</dbReference>
<comment type="caution">
    <text evidence="6">The sequence shown here is derived from an EMBL/GenBank/DDBJ whole genome shotgun (WGS) entry which is preliminary data.</text>
</comment>
<dbReference type="PANTHER" id="PTHR45745:SF1">
    <property type="entry name" value="PHOSPHOGLUCOMUTASE 2B-RELATED"/>
    <property type="match status" value="1"/>
</dbReference>
<evidence type="ECO:0000256" key="2">
    <source>
        <dbReference type="ARBA" id="ARBA00022842"/>
    </source>
</evidence>
<reference evidence="6" key="1">
    <citation type="submission" date="2019-03" db="EMBL/GenBank/DDBJ databases">
        <title>Lake Tanganyika Metagenome-Assembled Genomes (MAGs).</title>
        <authorList>
            <person name="Tran P."/>
        </authorList>
    </citation>
    <scope>NUCLEOTIDE SEQUENCE</scope>
    <source>
        <strain evidence="6">K_DeepCast_65m_m2_066</strain>
    </source>
</reference>
<dbReference type="Pfam" id="PF02880">
    <property type="entry name" value="PGM_PMM_III"/>
    <property type="match status" value="1"/>
</dbReference>
<dbReference type="InterPro" id="IPR005846">
    <property type="entry name" value="A-D-PHexomutase_a/b/a-III"/>
</dbReference>
<dbReference type="Gene3D" id="3.40.120.10">
    <property type="entry name" value="Alpha-D-Glucose-1,6-Bisphosphate, subunit A, domain 3"/>
    <property type="match status" value="1"/>
</dbReference>